<evidence type="ECO:0000256" key="10">
    <source>
        <dbReference type="ARBA" id="ARBA00053030"/>
    </source>
</evidence>
<keyword evidence="5 12" id="KW-0378">Hydrolase</keyword>
<dbReference type="GO" id="GO:0004555">
    <property type="term" value="F:alpha,alpha-trehalase activity"/>
    <property type="evidence" value="ECO:0007669"/>
    <property type="project" value="UniProtKB-EC"/>
</dbReference>
<dbReference type="AlphaFoldDB" id="A0A0Q0AKG7"/>
<comment type="similarity">
    <text evidence="2">Belongs to the glycosyl hydrolase 15 family.</text>
</comment>
<dbReference type="GO" id="GO:0005993">
    <property type="term" value="P:trehalose catabolic process"/>
    <property type="evidence" value="ECO:0007669"/>
    <property type="project" value="UniProtKB-ARBA"/>
</dbReference>
<dbReference type="FunFam" id="1.50.10.10:FF:000005">
    <property type="entry name" value="Glycosyl hydrolase, glucoamylase"/>
    <property type="match status" value="1"/>
</dbReference>
<protein>
    <recommendedName>
        <fullName evidence="4">Trehalase</fullName>
        <ecNumber evidence="3">3.2.1.28</ecNumber>
    </recommendedName>
    <alternativeName>
        <fullName evidence="8">Alpha,alpha-trehalase</fullName>
    </alternativeName>
    <alternativeName>
        <fullName evidence="9">Alpha,alpha-trehalose glucohydrolase</fullName>
    </alternativeName>
</protein>
<dbReference type="EC" id="3.2.1.28" evidence="3"/>
<evidence type="ECO:0000256" key="6">
    <source>
        <dbReference type="ARBA" id="ARBA00023277"/>
    </source>
</evidence>
<accession>A0A0Q0AKG7</accession>
<reference evidence="12 13" key="1">
    <citation type="submission" date="2018-08" db="EMBL/GenBank/DDBJ databases">
        <title>Recombination of ecologically and evolutionarily significant loci maintains genetic cohesion in the Pseudomonas syringae species complex.</title>
        <authorList>
            <person name="Dillon M."/>
            <person name="Thakur S."/>
            <person name="Almeida R.N.D."/>
            <person name="Weir B.S."/>
            <person name="Guttman D.S."/>
        </authorList>
    </citation>
    <scope>NUCLEOTIDE SEQUENCE [LARGE SCALE GENOMIC DNA]</scope>
    <source>
        <strain evidence="12 13">ICMP 16926</strain>
    </source>
</reference>
<evidence type="ECO:0000256" key="9">
    <source>
        <dbReference type="ARBA" id="ARBA00031637"/>
    </source>
</evidence>
<evidence type="ECO:0000256" key="11">
    <source>
        <dbReference type="ARBA" id="ARBA00060615"/>
    </source>
</evidence>
<dbReference type="InterPro" id="IPR008928">
    <property type="entry name" value="6-hairpin_glycosidase_sf"/>
</dbReference>
<dbReference type="Pfam" id="PF00723">
    <property type="entry name" value="Glyco_hydro_15"/>
    <property type="match status" value="1"/>
</dbReference>
<evidence type="ECO:0000313" key="12">
    <source>
        <dbReference type="EMBL" id="RMT37628.1"/>
    </source>
</evidence>
<sequence length="605" mass="67118">MAALIEDYALLGNCETAALVARDGSLDWLCFPRFDSTACFAALLGGDEHGRWKIAPTAEVIAVERRYRDGTLILETVFETRDGRAMLIDFMPMKTSGHVVRMVVGLSGRVEFAVDLAIRFDYGSSVPWVERKDAHTLTAVAGPEMLVLRSPVALHPQDHHTASRFHVDEGERKVFTLAYQASFAPLLDQIDADQALETTAAYWREFSDRCPDVGPWTAQVKRSLITLKAMTYAPTGGIVAAVTTSLPEQLGGERNWDYRYCWLRDATMTLLAFMNLGYFEEAQAWRDWLLRSVAGNPEQIQIMYGVGGERRLQEYELPWLSGYEHSLPVRVGNGAATQVQLDVYGEVADAMIQALRGGMAQHPRSVAISKVVMPYLEKIWHLPDAGIWEIRSEPRHFTHSKVMAWVAFDRNATQIAQAAESDEDRALATHYRKVADEIHADVCRHGFDAELGSFVQTYGSTEVDASLLQIVLTGFLAPEDPRVIGTVAQIERTLMQDGLLLRYDNERSVDGVAGREGTFLVCSFWLADAYVLLGRADDAAQLFERLCGLCNDVGLLAEQYDPKGGRMLGNFPQAFSHIGIINTALNLHRAVCPALARTSGALEEA</sequence>
<evidence type="ECO:0000256" key="7">
    <source>
        <dbReference type="ARBA" id="ARBA00023295"/>
    </source>
</evidence>
<name>A0A0Q0AKG7_PSESX</name>
<evidence type="ECO:0000256" key="3">
    <source>
        <dbReference type="ARBA" id="ARBA00012757"/>
    </source>
</evidence>
<proteinExistence type="inferred from homology"/>
<dbReference type="SUPFAM" id="SSF48208">
    <property type="entry name" value="Six-hairpin glycosidases"/>
    <property type="match status" value="1"/>
</dbReference>
<comment type="caution">
    <text evidence="12">The sequence shown here is derived from an EMBL/GenBank/DDBJ whole genome shotgun (WGS) entry which is preliminary data.</text>
</comment>
<dbReference type="EMBL" id="RBTH01000417">
    <property type="protein sequence ID" value="RMT37628.1"/>
    <property type="molecule type" value="Genomic_DNA"/>
</dbReference>
<evidence type="ECO:0000256" key="1">
    <source>
        <dbReference type="ARBA" id="ARBA00001576"/>
    </source>
</evidence>
<dbReference type="PANTHER" id="PTHR31616:SF0">
    <property type="entry name" value="GLUCAN 1,4-ALPHA-GLUCOSIDASE"/>
    <property type="match status" value="1"/>
</dbReference>
<keyword evidence="6" id="KW-0119">Carbohydrate metabolism</keyword>
<evidence type="ECO:0000313" key="13">
    <source>
        <dbReference type="Proteomes" id="UP000268096"/>
    </source>
</evidence>
<comment type="catalytic activity">
    <reaction evidence="1">
        <text>alpha,alpha-trehalose + H2O = alpha-D-glucose + beta-D-glucose</text>
        <dbReference type="Rhea" id="RHEA:32675"/>
        <dbReference type="ChEBI" id="CHEBI:15377"/>
        <dbReference type="ChEBI" id="CHEBI:15903"/>
        <dbReference type="ChEBI" id="CHEBI:16551"/>
        <dbReference type="ChEBI" id="CHEBI:17925"/>
        <dbReference type="EC" id="3.2.1.28"/>
    </reaction>
</comment>
<comment type="cofactor">
    <cofactor evidence="10">
        <name>phosphate</name>
        <dbReference type="ChEBI" id="CHEBI:43474"/>
    </cofactor>
</comment>
<evidence type="ECO:0000256" key="8">
    <source>
        <dbReference type="ARBA" id="ARBA00030473"/>
    </source>
</evidence>
<evidence type="ECO:0000256" key="4">
    <source>
        <dbReference type="ARBA" id="ARBA00019905"/>
    </source>
</evidence>
<comment type="pathway">
    <text evidence="11">Glycan degradation; trehalose degradation; D-glucose from alpha,alpha-trehalose: step 1/1.</text>
</comment>
<dbReference type="Pfam" id="PF19291">
    <property type="entry name" value="TREH_N"/>
    <property type="match status" value="1"/>
</dbReference>
<dbReference type="InterPro" id="IPR045582">
    <property type="entry name" value="Trehalase-like_N"/>
</dbReference>
<evidence type="ECO:0000256" key="5">
    <source>
        <dbReference type="ARBA" id="ARBA00022801"/>
    </source>
</evidence>
<gene>
    <name evidence="12" type="ORF">ALP48_03449</name>
</gene>
<evidence type="ECO:0000256" key="2">
    <source>
        <dbReference type="ARBA" id="ARBA00006188"/>
    </source>
</evidence>
<dbReference type="PANTHER" id="PTHR31616">
    <property type="entry name" value="TREHALASE"/>
    <property type="match status" value="1"/>
</dbReference>
<keyword evidence="7" id="KW-0326">Glycosidase</keyword>
<dbReference type="InterPro" id="IPR012341">
    <property type="entry name" value="6hp_glycosidase-like_sf"/>
</dbReference>
<dbReference type="Gene3D" id="1.50.10.10">
    <property type="match status" value="1"/>
</dbReference>
<dbReference type="Proteomes" id="UP000268096">
    <property type="component" value="Unassembled WGS sequence"/>
</dbReference>
<dbReference type="RefSeq" id="WP_057456813.1">
    <property type="nucleotide sequence ID" value="NZ_LJRH01000036.1"/>
</dbReference>
<dbReference type="InterPro" id="IPR011613">
    <property type="entry name" value="GH15-like"/>
</dbReference>
<organism evidence="12 13">
    <name type="scientific">Pseudomonas syringae pv. solidagae</name>
    <dbReference type="NCBI Taxonomy" id="264458"/>
    <lineage>
        <taxon>Bacteria</taxon>
        <taxon>Pseudomonadati</taxon>
        <taxon>Pseudomonadota</taxon>
        <taxon>Gammaproteobacteria</taxon>
        <taxon>Pseudomonadales</taxon>
        <taxon>Pseudomonadaceae</taxon>
        <taxon>Pseudomonas</taxon>
        <taxon>Pseudomonas syringae</taxon>
    </lineage>
</organism>